<feature type="domain" description="NADPH-dependent reductive aminase-like C-terminal" evidence="2">
    <location>
        <begin position="157"/>
        <end position="296"/>
    </location>
</feature>
<dbReference type="GO" id="GO:0016491">
    <property type="term" value="F:oxidoreductase activity"/>
    <property type="evidence" value="ECO:0007669"/>
    <property type="project" value="UniProtKB-KW"/>
</dbReference>
<dbReference type="InterPro" id="IPR036291">
    <property type="entry name" value="NAD(P)-bd_dom_sf"/>
</dbReference>
<name>A0A0D2H0B2_9EURO</name>
<dbReference type="SUPFAM" id="SSF51735">
    <property type="entry name" value="NAD(P)-binding Rossmann-fold domains"/>
    <property type="match status" value="1"/>
</dbReference>
<dbReference type="OrthoDB" id="4159947at2759"/>
<organism evidence="3 4">
    <name type="scientific">Rhinocladiella mackenziei CBS 650.93</name>
    <dbReference type="NCBI Taxonomy" id="1442369"/>
    <lineage>
        <taxon>Eukaryota</taxon>
        <taxon>Fungi</taxon>
        <taxon>Dikarya</taxon>
        <taxon>Ascomycota</taxon>
        <taxon>Pezizomycotina</taxon>
        <taxon>Eurotiomycetes</taxon>
        <taxon>Chaetothyriomycetidae</taxon>
        <taxon>Chaetothyriales</taxon>
        <taxon>Herpotrichiellaceae</taxon>
        <taxon>Rhinocladiella</taxon>
    </lineage>
</organism>
<evidence type="ECO:0000313" key="3">
    <source>
        <dbReference type="EMBL" id="KIX03863.1"/>
    </source>
</evidence>
<evidence type="ECO:0008006" key="5">
    <source>
        <dbReference type="Google" id="ProtNLM"/>
    </source>
</evidence>
<dbReference type="VEuPathDB" id="FungiDB:Z518_07416"/>
<dbReference type="PANTHER" id="PTHR43580:SF2">
    <property type="entry name" value="CYTOKINE-LIKE NUCLEAR FACTOR N-PAC"/>
    <property type="match status" value="1"/>
</dbReference>
<dbReference type="Proteomes" id="UP000053617">
    <property type="component" value="Unassembled WGS sequence"/>
</dbReference>
<dbReference type="RefSeq" id="XP_013270999.1">
    <property type="nucleotide sequence ID" value="XM_013415545.1"/>
</dbReference>
<accession>A0A0D2H0B2</accession>
<dbReference type="STRING" id="1442369.A0A0D2H0B2"/>
<dbReference type="GO" id="GO:0050661">
    <property type="term" value="F:NADP binding"/>
    <property type="evidence" value="ECO:0007669"/>
    <property type="project" value="InterPro"/>
</dbReference>
<evidence type="ECO:0000313" key="4">
    <source>
        <dbReference type="Proteomes" id="UP000053617"/>
    </source>
</evidence>
<dbReference type="InterPro" id="IPR013328">
    <property type="entry name" value="6PGD_dom2"/>
</dbReference>
<reference evidence="3 4" key="1">
    <citation type="submission" date="2015-01" db="EMBL/GenBank/DDBJ databases">
        <title>The Genome Sequence of Rhinocladiella mackenzie CBS 650.93.</title>
        <authorList>
            <consortium name="The Broad Institute Genomics Platform"/>
            <person name="Cuomo C."/>
            <person name="de Hoog S."/>
            <person name="Gorbushina A."/>
            <person name="Stielow B."/>
            <person name="Teixiera M."/>
            <person name="Abouelleil A."/>
            <person name="Chapman S.B."/>
            <person name="Priest M."/>
            <person name="Young S.K."/>
            <person name="Wortman J."/>
            <person name="Nusbaum C."/>
            <person name="Birren B."/>
        </authorList>
    </citation>
    <scope>NUCLEOTIDE SEQUENCE [LARGE SCALE GENOMIC DNA]</scope>
    <source>
        <strain evidence="3 4">CBS 650.93</strain>
    </source>
</reference>
<dbReference type="Gene3D" id="1.10.1040.10">
    <property type="entry name" value="N-(1-d-carboxylethyl)-l-norvaline Dehydrogenase, domain 2"/>
    <property type="match status" value="1"/>
</dbReference>
<feature type="domain" description="6-phosphogluconate dehydrogenase NADP-binding" evidence="1">
    <location>
        <begin position="8"/>
        <end position="83"/>
    </location>
</feature>
<dbReference type="PANTHER" id="PTHR43580">
    <property type="entry name" value="OXIDOREDUCTASE GLYR1-RELATED"/>
    <property type="match status" value="1"/>
</dbReference>
<evidence type="ECO:0000259" key="1">
    <source>
        <dbReference type="Pfam" id="PF03446"/>
    </source>
</evidence>
<dbReference type="InterPro" id="IPR006115">
    <property type="entry name" value="6PGDH_NADP-bd"/>
</dbReference>
<protein>
    <recommendedName>
        <fullName evidence="5">6-phosphogluconate dehydrogenase NADP-binding domain-containing protein</fullName>
    </recommendedName>
</protein>
<dbReference type="Pfam" id="PF21761">
    <property type="entry name" value="RedAm-like_C"/>
    <property type="match status" value="1"/>
</dbReference>
<dbReference type="InterPro" id="IPR051265">
    <property type="entry name" value="HIBADH-related_NP60_sf"/>
</dbReference>
<gene>
    <name evidence="3" type="ORF">Z518_07416</name>
</gene>
<sequence>MSSTTSHITLVGLGNMGTALAHALVKAGRRVTIWNRAGTRPSVSELVQVGAGYGPELPRAIAGSSTIIFCVLDYNSIHQVMDPVVTSQGTDAREMDRWMHKHGAARYFDGGIMVTPQLISTSTSFILCSGENEALFNDSDVIDLIIILGRPHYVASDPGAAALYDLSLLAGMFGMFAGSMTAMALMQKQIHRDGNRPHSPSGAVKFTLEDRVSTLLNPLLNALVPYTLNIAQSITSGRMDENFGNPMAMVSMAMQNVLRACEEEGVDGGSLKYFADLMKAVVDERGGEVGIGWVSTLLTK</sequence>
<proteinExistence type="predicted"/>
<dbReference type="InterPro" id="IPR048666">
    <property type="entry name" value="RedAm-like_C"/>
</dbReference>
<keyword evidence="4" id="KW-1185">Reference proteome</keyword>
<dbReference type="Pfam" id="PF03446">
    <property type="entry name" value="NAD_binding_2"/>
    <property type="match status" value="1"/>
</dbReference>
<dbReference type="EMBL" id="KN847479">
    <property type="protein sequence ID" value="KIX03863.1"/>
    <property type="molecule type" value="Genomic_DNA"/>
</dbReference>
<dbReference type="HOGENOM" id="CLU_035117_2_2_1"/>
<dbReference type="GeneID" id="25295487"/>
<dbReference type="AlphaFoldDB" id="A0A0D2H0B2"/>
<dbReference type="Gene3D" id="3.40.50.720">
    <property type="entry name" value="NAD(P)-binding Rossmann-like Domain"/>
    <property type="match status" value="1"/>
</dbReference>
<evidence type="ECO:0000259" key="2">
    <source>
        <dbReference type="Pfam" id="PF21761"/>
    </source>
</evidence>